<feature type="region of interest" description="Disordered" evidence="1">
    <location>
        <begin position="18"/>
        <end position="38"/>
    </location>
</feature>
<organism evidence="2 3">
    <name type="scientific">Tilletiaria anomala (strain ATCC 24038 / CBS 436.72 / UBC 951)</name>
    <dbReference type="NCBI Taxonomy" id="1037660"/>
    <lineage>
        <taxon>Eukaryota</taxon>
        <taxon>Fungi</taxon>
        <taxon>Dikarya</taxon>
        <taxon>Basidiomycota</taxon>
        <taxon>Ustilaginomycotina</taxon>
        <taxon>Exobasidiomycetes</taxon>
        <taxon>Georgefischeriales</taxon>
        <taxon>Tilletiariaceae</taxon>
        <taxon>Tilletiaria</taxon>
    </lineage>
</organism>
<sequence length="216" mass="23693">MVRVWISELKLEEALLEPHSHTEPLRSDDTGKSETAIKNNDTCVEVKLPSGRPAVDAKWILKVKREGGGRVQRNRSGGYEQPAPPSLDVKTAYLYAECKEVSSNHSPKEELMAPSEVTHEVVSLQRVLRDLCPPTSMGINFDNNGAIQHVLSNPKHAKSWHHGVGLKGAPEAHKRDTAQFEKVNSNTNIASPLAKPLQSKQLETHCAAADVVDCAI</sequence>
<dbReference type="OrthoDB" id="413361at2759"/>
<name>A0A066VM84_TILAU</name>
<dbReference type="Proteomes" id="UP000027361">
    <property type="component" value="Unassembled WGS sequence"/>
</dbReference>
<feature type="compositionally biased region" description="Basic and acidic residues" evidence="1">
    <location>
        <begin position="18"/>
        <end position="32"/>
    </location>
</feature>
<accession>A0A066VM84</accession>
<dbReference type="InParanoid" id="A0A066VM84"/>
<evidence type="ECO:0000313" key="3">
    <source>
        <dbReference type="Proteomes" id="UP000027361"/>
    </source>
</evidence>
<evidence type="ECO:0000313" key="2">
    <source>
        <dbReference type="EMBL" id="KDN39849.1"/>
    </source>
</evidence>
<evidence type="ECO:0000256" key="1">
    <source>
        <dbReference type="SAM" id="MobiDB-lite"/>
    </source>
</evidence>
<dbReference type="GeneID" id="25266986"/>
<reference evidence="2 3" key="1">
    <citation type="submission" date="2014-05" db="EMBL/GenBank/DDBJ databases">
        <title>Draft genome sequence of a rare smut relative, Tilletiaria anomala UBC 951.</title>
        <authorList>
            <consortium name="DOE Joint Genome Institute"/>
            <person name="Toome M."/>
            <person name="Kuo A."/>
            <person name="Henrissat B."/>
            <person name="Lipzen A."/>
            <person name="Tritt A."/>
            <person name="Yoshinaga Y."/>
            <person name="Zane M."/>
            <person name="Barry K."/>
            <person name="Grigoriev I.V."/>
            <person name="Spatafora J.W."/>
            <person name="Aimea M.C."/>
        </authorList>
    </citation>
    <scope>NUCLEOTIDE SEQUENCE [LARGE SCALE GENOMIC DNA]</scope>
    <source>
        <strain evidence="2 3">UBC 951</strain>
    </source>
</reference>
<protein>
    <submittedName>
        <fullName evidence="2">Uncharacterized protein</fullName>
    </submittedName>
</protein>
<dbReference type="AlphaFoldDB" id="A0A066VM84"/>
<dbReference type="RefSeq" id="XP_013241182.1">
    <property type="nucleotide sequence ID" value="XM_013385728.1"/>
</dbReference>
<comment type="caution">
    <text evidence="2">The sequence shown here is derived from an EMBL/GenBank/DDBJ whole genome shotgun (WGS) entry which is preliminary data.</text>
</comment>
<dbReference type="EMBL" id="JMSN01000099">
    <property type="protein sequence ID" value="KDN39849.1"/>
    <property type="molecule type" value="Genomic_DNA"/>
</dbReference>
<gene>
    <name evidence="2" type="ORF">K437DRAFT_289427</name>
</gene>
<dbReference type="HOGENOM" id="CLU_1278415_0_0_1"/>
<proteinExistence type="predicted"/>
<keyword evidence="3" id="KW-1185">Reference proteome</keyword>